<evidence type="ECO:0000256" key="3">
    <source>
        <dbReference type="ARBA" id="ARBA00022833"/>
    </source>
</evidence>
<dbReference type="InterPro" id="IPR000962">
    <property type="entry name" value="Znf_DskA_TraR"/>
</dbReference>
<proteinExistence type="predicted"/>
<dbReference type="EMBL" id="FMYL01000016">
    <property type="protein sequence ID" value="SDC28859.1"/>
    <property type="molecule type" value="Genomic_DNA"/>
</dbReference>
<name>A0A1G6KCR4_9GAMM</name>
<evidence type="ECO:0000256" key="2">
    <source>
        <dbReference type="ARBA" id="ARBA00022771"/>
    </source>
</evidence>
<evidence type="ECO:0000313" key="5">
    <source>
        <dbReference type="EMBL" id="SDC28859.1"/>
    </source>
</evidence>
<dbReference type="STRING" id="1219383.SAMN05421733_11618"/>
<accession>A0A1G6KCR4</accession>
<evidence type="ECO:0000259" key="4">
    <source>
        <dbReference type="Pfam" id="PF01258"/>
    </source>
</evidence>
<organism evidence="5 6">
    <name type="scientific">Acinetobacter boissieri</name>
    <dbReference type="NCBI Taxonomy" id="1219383"/>
    <lineage>
        <taxon>Bacteria</taxon>
        <taxon>Pseudomonadati</taxon>
        <taxon>Pseudomonadota</taxon>
        <taxon>Gammaproteobacteria</taxon>
        <taxon>Moraxellales</taxon>
        <taxon>Moraxellaceae</taxon>
        <taxon>Acinetobacter</taxon>
    </lineage>
</organism>
<keyword evidence="6" id="KW-1185">Reference proteome</keyword>
<dbReference type="Pfam" id="PF01258">
    <property type="entry name" value="zf-dskA_traR"/>
    <property type="match status" value="1"/>
</dbReference>
<keyword evidence="2" id="KW-0863">Zinc-finger</keyword>
<gene>
    <name evidence="5" type="ORF">SAMN05421733_11618</name>
</gene>
<dbReference type="AlphaFoldDB" id="A0A1G6KCR4"/>
<feature type="domain" description="Zinc finger DksA/TraR C4-type" evidence="4">
    <location>
        <begin position="32"/>
        <end position="63"/>
    </location>
</feature>
<sequence>MADLADMANDFQESILSQTLNQRVVFSDESEHECLACGDEIPKQRLKLGGVKYCIECQSEIERKAR</sequence>
<keyword evidence="1" id="KW-0479">Metal-binding</keyword>
<evidence type="ECO:0000256" key="1">
    <source>
        <dbReference type="ARBA" id="ARBA00022723"/>
    </source>
</evidence>
<dbReference type="Proteomes" id="UP000242501">
    <property type="component" value="Unassembled WGS sequence"/>
</dbReference>
<dbReference type="OrthoDB" id="962301at2"/>
<dbReference type="GO" id="GO:0008270">
    <property type="term" value="F:zinc ion binding"/>
    <property type="evidence" value="ECO:0007669"/>
    <property type="project" value="UniProtKB-KW"/>
</dbReference>
<reference evidence="6" key="1">
    <citation type="submission" date="2016-09" db="EMBL/GenBank/DDBJ databases">
        <authorList>
            <person name="Varghese N."/>
            <person name="Submissions S."/>
        </authorList>
    </citation>
    <scope>NUCLEOTIDE SEQUENCE [LARGE SCALE GENOMIC DNA]</scope>
    <source>
        <strain evidence="6">ANC 4422</strain>
    </source>
</reference>
<keyword evidence="3" id="KW-0862">Zinc</keyword>
<protein>
    <submittedName>
        <fullName evidence="5">Transcriptional regulator, TraR/DksA family</fullName>
    </submittedName>
</protein>
<dbReference type="RefSeq" id="WP_092750110.1">
    <property type="nucleotide sequence ID" value="NZ_FMYL01000016.1"/>
</dbReference>
<evidence type="ECO:0000313" key="6">
    <source>
        <dbReference type="Proteomes" id="UP000242501"/>
    </source>
</evidence>